<dbReference type="EMBL" id="BAABGU010000007">
    <property type="protein sequence ID" value="GAA4566640.1"/>
    <property type="molecule type" value="Genomic_DNA"/>
</dbReference>
<organism evidence="2 3">
    <name type="scientific">Micromonospora coerulea</name>
    <dbReference type="NCBI Taxonomy" id="47856"/>
    <lineage>
        <taxon>Bacteria</taxon>
        <taxon>Bacillati</taxon>
        <taxon>Actinomycetota</taxon>
        <taxon>Actinomycetes</taxon>
        <taxon>Micromonosporales</taxon>
        <taxon>Micromonosporaceae</taxon>
        <taxon>Micromonospora</taxon>
    </lineage>
</organism>
<comment type="caution">
    <text evidence="2">The sequence shown here is derived from an EMBL/GenBank/DDBJ whole genome shotgun (WGS) entry which is preliminary data.</text>
</comment>
<sequence length="117" mass="12408">MRVGRARAVAVEWVREHARREPGVRGAFFSGSTVGLPDDAVLPASSDVDVLLVRDEPAGKLGKFRHRGVLLEVTALTWEDLGVASAALRRRRADEVVAALPGWWAVAGAVGGWGVAG</sequence>
<protein>
    <recommendedName>
        <fullName evidence="4">Nucleotidyltransferase domain-containing protein</fullName>
    </recommendedName>
</protein>
<evidence type="ECO:0000313" key="2">
    <source>
        <dbReference type="EMBL" id="GAA4566640.1"/>
    </source>
</evidence>
<evidence type="ECO:0000256" key="1">
    <source>
        <dbReference type="SAM" id="Phobius"/>
    </source>
</evidence>
<evidence type="ECO:0000313" key="3">
    <source>
        <dbReference type="Proteomes" id="UP001500307"/>
    </source>
</evidence>
<name>A0ABP8SEA9_9ACTN</name>
<feature type="transmembrane region" description="Helical" evidence="1">
    <location>
        <begin position="96"/>
        <end position="116"/>
    </location>
</feature>
<evidence type="ECO:0008006" key="4">
    <source>
        <dbReference type="Google" id="ProtNLM"/>
    </source>
</evidence>
<accession>A0ABP8SEA9</accession>
<proteinExistence type="predicted"/>
<dbReference type="Proteomes" id="UP001500307">
    <property type="component" value="Unassembled WGS sequence"/>
</dbReference>
<keyword evidence="1" id="KW-0472">Membrane</keyword>
<dbReference type="RefSeq" id="WP_346117809.1">
    <property type="nucleotide sequence ID" value="NZ_BAABGU010000007.1"/>
</dbReference>
<keyword evidence="1" id="KW-1133">Transmembrane helix</keyword>
<keyword evidence="3" id="KW-1185">Reference proteome</keyword>
<gene>
    <name evidence="2" type="ORF">GCM10023176_17160</name>
</gene>
<reference evidence="3" key="1">
    <citation type="journal article" date="2019" name="Int. J. Syst. Evol. Microbiol.">
        <title>The Global Catalogue of Microorganisms (GCM) 10K type strain sequencing project: providing services to taxonomists for standard genome sequencing and annotation.</title>
        <authorList>
            <consortium name="The Broad Institute Genomics Platform"/>
            <consortium name="The Broad Institute Genome Sequencing Center for Infectious Disease"/>
            <person name="Wu L."/>
            <person name="Ma J."/>
        </authorList>
    </citation>
    <scope>NUCLEOTIDE SEQUENCE [LARGE SCALE GENOMIC DNA]</scope>
    <source>
        <strain evidence="3">JCM 3175</strain>
    </source>
</reference>
<keyword evidence="1" id="KW-0812">Transmembrane</keyword>